<organism evidence="1 2">
    <name type="scientific">Panagrolaimus sp. JU765</name>
    <dbReference type="NCBI Taxonomy" id="591449"/>
    <lineage>
        <taxon>Eukaryota</taxon>
        <taxon>Metazoa</taxon>
        <taxon>Ecdysozoa</taxon>
        <taxon>Nematoda</taxon>
        <taxon>Chromadorea</taxon>
        <taxon>Rhabditida</taxon>
        <taxon>Tylenchina</taxon>
        <taxon>Panagrolaimomorpha</taxon>
        <taxon>Panagrolaimoidea</taxon>
        <taxon>Panagrolaimidae</taxon>
        <taxon>Panagrolaimus</taxon>
    </lineage>
</organism>
<accession>A0AC34QGB6</accession>
<reference evidence="2" key="1">
    <citation type="submission" date="2022-11" db="UniProtKB">
        <authorList>
            <consortium name="WormBaseParasite"/>
        </authorList>
    </citation>
    <scope>IDENTIFICATION</scope>
</reference>
<evidence type="ECO:0000313" key="1">
    <source>
        <dbReference type="Proteomes" id="UP000887576"/>
    </source>
</evidence>
<dbReference type="Proteomes" id="UP000887576">
    <property type="component" value="Unplaced"/>
</dbReference>
<protein>
    <submittedName>
        <fullName evidence="2">Nuclear receptor domain-containing protein</fullName>
    </submittedName>
</protein>
<evidence type="ECO:0000313" key="2">
    <source>
        <dbReference type="WBParaSite" id="JU765_v2.g16113.t1"/>
    </source>
</evidence>
<dbReference type="WBParaSite" id="JU765_v2.g16113.t1">
    <property type="protein sequence ID" value="JU765_v2.g16113.t1"/>
    <property type="gene ID" value="JU765_v2.g16113"/>
</dbReference>
<sequence>VAILKMRPTVTSKSHPCYVCGDPKAAYHYGSHCCSGCKGFFRRSVRYRRKYVCRNDNRCAISAGKKFNNEKKIETKF</sequence>
<proteinExistence type="predicted"/>
<name>A0AC34QGB6_9BILA</name>